<comment type="subcellular location">
    <subcellularLocation>
        <location evidence="1">Cytoplasm</location>
    </subcellularLocation>
</comment>
<dbReference type="EMBL" id="JAFIMR010000034">
    <property type="protein sequence ID" value="KAI1859455.1"/>
    <property type="molecule type" value="Genomic_DNA"/>
</dbReference>
<dbReference type="SUPFAM" id="SSF55681">
    <property type="entry name" value="Class II aaRS and biotin synthetases"/>
    <property type="match status" value="1"/>
</dbReference>
<keyword evidence="9" id="KW-0648">Protein biosynthesis</keyword>
<dbReference type="CDD" id="cd00779">
    <property type="entry name" value="ProRS_core_prok"/>
    <property type="match status" value="1"/>
</dbReference>
<name>A0A9P9WEQ6_9PEZI</name>
<keyword evidence="10" id="KW-0030">Aminoacyl-tRNA synthetase</keyword>
<keyword evidence="6" id="KW-0436">Ligase</keyword>
<keyword evidence="15" id="KW-1185">Reference proteome</keyword>
<evidence type="ECO:0000256" key="5">
    <source>
        <dbReference type="ARBA" id="ARBA00022490"/>
    </source>
</evidence>
<evidence type="ECO:0000256" key="4">
    <source>
        <dbReference type="ARBA" id="ARBA00012831"/>
    </source>
</evidence>
<dbReference type="AlphaFoldDB" id="A0A9P9WEQ6"/>
<accession>A0A9P9WEQ6</accession>
<evidence type="ECO:0000256" key="11">
    <source>
        <dbReference type="ARBA" id="ARBA00029731"/>
    </source>
</evidence>
<evidence type="ECO:0000256" key="12">
    <source>
        <dbReference type="ARBA" id="ARBA00047671"/>
    </source>
</evidence>
<evidence type="ECO:0000256" key="10">
    <source>
        <dbReference type="ARBA" id="ARBA00023146"/>
    </source>
</evidence>
<keyword evidence="5" id="KW-0963">Cytoplasm</keyword>
<dbReference type="FunFam" id="3.30.930.10:FF:000066">
    <property type="entry name" value="Proline--tRNA ligase"/>
    <property type="match status" value="1"/>
</dbReference>
<sequence>MVPKRTSWMSSLSLRSLAASRHQARPYSQAPSGFPASHRACLSKIWLPTGGITASGEEDGHSKLIRAGYLRQSHAGIFHMLPLGQRVQEKLEKLIDKHMMQVGASKVSLSSISSQALWEKTNRLDGYGPELFRLNDRKETPYLLAPTHEEEITTLVSKLATSYKNLPIRLYQIGRKYRDEMRPRHGLLRSREFVMKDLYTFDATIESALQTYSEVRAAYSRLFDELKLPYLVAEASSGDIGGDLSHEYHLPSTVGEDNVLSCDSCTYVANEELAVARPRSSDKAQSLVKHCWHGITKDRSTLVTVWCMVPQELADSPVNTHAIKSIVPGLDSGVEDPKALWESVIKSATREAAEKPKTIHIVDQTYGNQTLEAADLSSATTEVEVIKSSQGGQPLNILKIQNGDSCAQCSSGTLRLQKAVELGHTFHLGTRYSEPLGANVQLRENITVPMQMGCHGIGVSRILGAVADHLADEKGLNWPRVIAPFEVVVIPGRGVEEGDAIRVYDYIAKGDGSQDSKATQPVDVVLDDRTESFPWKMKDADTVGYPIIVLLGRNWASEGLCEVQCRRLSVKKNVPLSDLPVCINDLLSQL</sequence>
<evidence type="ECO:0000256" key="7">
    <source>
        <dbReference type="ARBA" id="ARBA00022741"/>
    </source>
</evidence>
<evidence type="ECO:0000313" key="15">
    <source>
        <dbReference type="Proteomes" id="UP000829685"/>
    </source>
</evidence>
<dbReference type="GO" id="GO:0006433">
    <property type="term" value="P:prolyl-tRNA aminoacylation"/>
    <property type="evidence" value="ECO:0007669"/>
    <property type="project" value="InterPro"/>
</dbReference>
<dbReference type="Gene3D" id="3.30.930.10">
    <property type="entry name" value="Bira Bifunctional Protein, Domain 2"/>
    <property type="match status" value="2"/>
</dbReference>
<comment type="similarity">
    <text evidence="2">Belongs to the class-II aminoacyl-tRNA synthetase family.</text>
</comment>
<dbReference type="InterPro" id="IPR045864">
    <property type="entry name" value="aa-tRNA-synth_II/BPL/LPL"/>
</dbReference>
<organism evidence="14 15">
    <name type="scientific">Neoarthrinium moseri</name>
    <dbReference type="NCBI Taxonomy" id="1658444"/>
    <lineage>
        <taxon>Eukaryota</taxon>
        <taxon>Fungi</taxon>
        <taxon>Dikarya</taxon>
        <taxon>Ascomycota</taxon>
        <taxon>Pezizomycotina</taxon>
        <taxon>Sordariomycetes</taxon>
        <taxon>Xylariomycetidae</taxon>
        <taxon>Amphisphaeriales</taxon>
        <taxon>Apiosporaceae</taxon>
        <taxon>Neoarthrinium</taxon>
    </lineage>
</organism>
<dbReference type="InterPro" id="IPR002316">
    <property type="entry name" value="Pro-tRNA-ligase_IIa"/>
</dbReference>
<dbReference type="Pfam" id="PF00587">
    <property type="entry name" value="tRNA-synt_2b"/>
    <property type="match status" value="1"/>
</dbReference>
<evidence type="ECO:0000259" key="13">
    <source>
        <dbReference type="PROSITE" id="PS50862"/>
    </source>
</evidence>
<dbReference type="SUPFAM" id="SSF52954">
    <property type="entry name" value="Class II aaRS ABD-related"/>
    <property type="match status" value="1"/>
</dbReference>
<evidence type="ECO:0000256" key="9">
    <source>
        <dbReference type="ARBA" id="ARBA00022917"/>
    </source>
</evidence>
<dbReference type="GO" id="GO:0004827">
    <property type="term" value="F:proline-tRNA ligase activity"/>
    <property type="evidence" value="ECO:0007669"/>
    <property type="project" value="UniProtKB-EC"/>
</dbReference>
<dbReference type="InterPro" id="IPR036621">
    <property type="entry name" value="Anticodon-bd_dom_sf"/>
</dbReference>
<evidence type="ECO:0000256" key="6">
    <source>
        <dbReference type="ARBA" id="ARBA00022598"/>
    </source>
</evidence>
<dbReference type="EC" id="6.1.1.15" evidence="4"/>
<dbReference type="Gene3D" id="3.40.50.800">
    <property type="entry name" value="Anticodon-binding domain"/>
    <property type="match status" value="1"/>
</dbReference>
<feature type="domain" description="Aminoacyl-transfer RNA synthetases class-II family profile" evidence="13">
    <location>
        <begin position="84"/>
        <end position="479"/>
    </location>
</feature>
<keyword evidence="7" id="KW-0547">Nucleotide-binding</keyword>
<evidence type="ECO:0000256" key="1">
    <source>
        <dbReference type="ARBA" id="ARBA00004496"/>
    </source>
</evidence>
<evidence type="ECO:0000313" key="14">
    <source>
        <dbReference type="EMBL" id="KAI1859455.1"/>
    </source>
</evidence>
<comment type="catalytic activity">
    <reaction evidence="12">
        <text>tRNA(Pro) + L-proline + ATP = L-prolyl-tRNA(Pro) + AMP + diphosphate</text>
        <dbReference type="Rhea" id="RHEA:14305"/>
        <dbReference type="Rhea" id="RHEA-COMP:9700"/>
        <dbReference type="Rhea" id="RHEA-COMP:9702"/>
        <dbReference type="ChEBI" id="CHEBI:30616"/>
        <dbReference type="ChEBI" id="CHEBI:33019"/>
        <dbReference type="ChEBI" id="CHEBI:60039"/>
        <dbReference type="ChEBI" id="CHEBI:78442"/>
        <dbReference type="ChEBI" id="CHEBI:78532"/>
        <dbReference type="ChEBI" id="CHEBI:456215"/>
        <dbReference type="EC" id="6.1.1.15"/>
    </reaction>
</comment>
<evidence type="ECO:0000256" key="8">
    <source>
        <dbReference type="ARBA" id="ARBA00022840"/>
    </source>
</evidence>
<keyword evidence="8" id="KW-0067">ATP-binding</keyword>
<dbReference type="InterPro" id="IPR033730">
    <property type="entry name" value="ProRS_core_prok"/>
</dbReference>
<reference evidence="14" key="1">
    <citation type="submission" date="2021-03" db="EMBL/GenBank/DDBJ databases">
        <title>Revisited historic fungal species revealed as producer of novel bioactive compounds through whole genome sequencing and comparative genomics.</title>
        <authorList>
            <person name="Vignolle G.A."/>
            <person name="Hochenegger N."/>
            <person name="Mach R.L."/>
            <person name="Mach-Aigner A.R."/>
            <person name="Javad Rahimi M."/>
            <person name="Salim K.A."/>
            <person name="Chan C.M."/>
            <person name="Lim L.B.L."/>
            <person name="Cai F."/>
            <person name="Druzhinina I.S."/>
            <person name="U'Ren J.M."/>
            <person name="Derntl C."/>
        </authorList>
    </citation>
    <scope>NUCLEOTIDE SEQUENCE</scope>
    <source>
        <strain evidence="14">TUCIM 5799</strain>
    </source>
</reference>
<protein>
    <recommendedName>
        <fullName evidence="4">proline--tRNA ligase</fullName>
        <ecNumber evidence="4">6.1.1.15</ecNumber>
    </recommendedName>
    <alternativeName>
        <fullName evidence="11">Prolyl-tRNA synthetase</fullName>
    </alternativeName>
</protein>
<proteinExistence type="inferred from homology"/>
<dbReference type="GO" id="GO:0005524">
    <property type="term" value="F:ATP binding"/>
    <property type="evidence" value="ECO:0007669"/>
    <property type="project" value="UniProtKB-KW"/>
</dbReference>
<dbReference type="InterPro" id="IPR006195">
    <property type="entry name" value="aa-tRNA-synth_II"/>
</dbReference>
<dbReference type="Proteomes" id="UP000829685">
    <property type="component" value="Unassembled WGS sequence"/>
</dbReference>
<comment type="subunit">
    <text evidence="3">Homodimer.</text>
</comment>
<evidence type="ECO:0000256" key="2">
    <source>
        <dbReference type="ARBA" id="ARBA00008226"/>
    </source>
</evidence>
<gene>
    <name evidence="14" type="ORF">JX265_010458</name>
</gene>
<dbReference type="Pfam" id="PF03129">
    <property type="entry name" value="HGTP_anticodon"/>
    <property type="match status" value="1"/>
</dbReference>
<dbReference type="InterPro" id="IPR004154">
    <property type="entry name" value="Anticodon-bd"/>
</dbReference>
<dbReference type="PANTHER" id="PTHR42753">
    <property type="entry name" value="MITOCHONDRIAL RIBOSOME PROTEIN L39/PROLYL-TRNA LIGASE FAMILY MEMBER"/>
    <property type="match status" value="1"/>
</dbReference>
<evidence type="ECO:0000256" key="3">
    <source>
        <dbReference type="ARBA" id="ARBA00011738"/>
    </source>
</evidence>
<dbReference type="GO" id="GO:0005739">
    <property type="term" value="C:mitochondrion"/>
    <property type="evidence" value="ECO:0007669"/>
    <property type="project" value="TreeGrafter"/>
</dbReference>
<dbReference type="PROSITE" id="PS50862">
    <property type="entry name" value="AA_TRNA_LIGASE_II"/>
    <property type="match status" value="1"/>
</dbReference>
<comment type="caution">
    <text evidence="14">The sequence shown here is derived from an EMBL/GenBank/DDBJ whole genome shotgun (WGS) entry which is preliminary data.</text>
</comment>
<dbReference type="InterPro" id="IPR050062">
    <property type="entry name" value="Pro-tRNA_synthetase"/>
</dbReference>
<dbReference type="PANTHER" id="PTHR42753:SF2">
    <property type="entry name" value="PROLINE--TRNA LIGASE"/>
    <property type="match status" value="1"/>
</dbReference>
<dbReference type="PRINTS" id="PR01046">
    <property type="entry name" value="TRNASYNTHPRO"/>
</dbReference>
<dbReference type="InterPro" id="IPR002314">
    <property type="entry name" value="aa-tRNA-synt_IIb"/>
</dbReference>